<reference evidence="9" key="1">
    <citation type="journal article" date="2023" name="IScience">
        <title>Live-bearing cockroach genome reveals convergent evolutionary mechanisms linked to viviparity in insects and beyond.</title>
        <authorList>
            <person name="Fouks B."/>
            <person name="Harrison M.C."/>
            <person name="Mikhailova A.A."/>
            <person name="Marchal E."/>
            <person name="English S."/>
            <person name="Carruthers M."/>
            <person name="Jennings E.C."/>
            <person name="Chiamaka E.L."/>
            <person name="Frigard R.A."/>
            <person name="Pippel M."/>
            <person name="Attardo G.M."/>
            <person name="Benoit J.B."/>
            <person name="Bornberg-Bauer E."/>
            <person name="Tobe S.S."/>
        </authorList>
    </citation>
    <scope>NUCLEOTIDE SEQUENCE</scope>
    <source>
        <strain evidence="9">Stay&amp;Tobe</strain>
    </source>
</reference>
<dbReference type="SMART" id="SM00848">
    <property type="entry name" value="Inhibitor_I29"/>
    <property type="match status" value="1"/>
</dbReference>
<dbReference type="Gene3D" id="3.90.70.10">
    <property type="entry name" value="Cysteine proteinases"/>
    <property type="match status" value="1"/>
</dbReference>
<dbReference type="AlphaFoldDB" id="A0AAD8EBI0"/>
<dbReference type="FunFam" id="3.90.70.10:FF:000006">
    <property type="entry name" value="Cathepsin S"/>
    <property type="match status" value="1"/>
</dbReference>
<dbReference type="SUPFAM" id="SSF54001">
    <property type="entry name" value="Cysteine proteinases"/>
    <property type="match status" value="1"/>
</dbReference>
<feature type="domain" description="Peptidase C1A papain C-terminal" evidence="7">
    <location>
        <begin position="108"/>
        <end position="308"/>
    </location>
</feature>
<dbReference type="InterPro" id="IPR039417">
    <property type="entry name" value="Peptidase_C1A_papain-like"/>
</dbReference>
<dbReference type="InterPro" id="IPR013201">
    <property type="entry name" value="Prot_inhib_I29"/>
</dbReference>
<keyword evidence="3" id="KW-0378">Hydrolase</keyword>
<dbReference type="PRINTS" id="PR00705">
    <property type="entry name" value="PAPAIN"/>
</dbReference>
<evidence type="ECO:0000313" key="10">
    <source>
        <dbReference type="Proteomes" id="UP001233999"/>
    </source>
</evidence>
<dbReference type="InterPro" id="IPR013128">
    <property type="entry name" value="Peptidase_C1A"/>
</dbReference>
<sequence length="308" mass="34237">MAVTACYCVSLTEVLHAEWALFKLKYGKHYESKAEEEFRMRIFLENKEKIAKHNAEYELGLHTYTLGINRFADQLHHEISGKMNGFDSKNAGSKRLGSTFITPENVVIPDEVDWRQKGAVTPVKNQGQCGSCWAFSAVGSLEGQHFRKTGNLTSLSEQNLIDCSADYGNKGCYGGLMDYSFEYIKKNGGIDTEESYPYEAQLGKCRYNHSTIGATDTGYTDIKAGDEQMLKEAVATIGPISVVIDANADSFVFYESGIVCDPSCSSTQLNHAVLVVGYGTDEKTKQDYYIVKNSWGEIWGDKGYIKMA</sequence>
<keyword evidence="5" id="KW-0865">Zymogen</keyword>
<organism evidence="9 10">
    <name type="scientific">Diploptera punctata</name>
    <name type="common">Pacific beetle cockroach</name>
    <dbReference type="NCBI Taxonomy" id="6984"/>
    <lineage>
        <taxon>Eukaryota</taxon>
        <taxon>Metazoa</taxon>
        <taxon>Ecdysozoa</taxon>
        <taxon>Arthropoda</taxon>
        <taxon>Hexapoda</taxon>
        <taxon>Insecta</taxon>
        <taxon>Pterygota</taxon>
        <taxon>Neoptera</taxon>
        <taxon>Polyneoptera</taxon>
        <taxon>Dictyoptera</taxon>
        <taxon>Blattodea</taxon>
        <taxon>Blaberoidea</taxon>
        <taxon>Blaberidae</taxon>
        <taxon>Diplopterinae</taxon>
        <taxon>Diploptera</taxon>
    </lineage>
</organism>
<protein>
    <recommendedName>
        <fullName evidence="11">Cathepsin L</fullName>
    </recommendedName>
</protein>
<accession>A0AAD8EBI0</accession>
<dbReference type="Proteomes" id="UP001233999">
    <property type="component" value="Unassembled WGS sequence"/>
</dbReference>
<dbReference type="InterPro" id="IPR000668">
    <property type="entry name" value="Peptidase_C1A_C"/>
</dbReference>
<keyword evidence="6" id="KW-1015">Disulfide bond</keyword>
<comment type="caution">
    <text evidence="9">The sequence shown here is derived from an EMBL/GenBank/DDBJ whole genome shotgun (WGS) entry which is preliminary data.</text>
</comment>
<dbReference type="PROSITE" id="PS00639">
    <property type="entry name" value="THIOL_PROTEASE_HIS"/>
    <property type="match status" value="1"/>
</dbReference>
<feature type="domain" description="Cathepsin propeptide inhibitor" evidence="8">
    <location>
        <begin position="19"/>
        <end position="79"/>
    </location>
</feature>
<dbReference type="Pfam" id="PF00112">
    <property type="entry name" value="Peptidase_C1"/>
    <property type="match status" value="1"/>
</dbReference>
<dbReference type="GO" id="GO:0006508">
    <property type="term" value="P:proteolysis"/>
    <property type="evidence" value="ECO:0007669"/>
    <property type="project" value="UniProtKB-KW"/>
</dbReference>
<dbReference type="GO" id="GO:0008234">
    <property type="term" value="F:cysteine-type peptidase activity"/>
    <property type="evidence" value="ECO:0007669"/>
    <property type="project" value="UniProtKB-KW"/>
</dbReference>
<dbReference type="EMBL" id="JASPKZ010007427">
    <property type="protein sequence ID" value="KAJ9584365.1"/>
    <property type="molecule type" value="Genomic_DNA"/>
</dbReference>
<evidence type="ECO:0000256" key="4">
    <source>
        <dbReference type="ARBA" id="ARBA00022807"/>
    </source>
</evidence>
<dbReference type="Pfam" id="PF08246">
    <property type="entry name" value="Inhibitor_I29"/>
    <property type="match status" value="1"/>
</dbReference>
<evidence type="ECO:0000259" key="8">
    <source>
        <dbReference type="SMART" id="SM00848"/>
    </source>
</evidence>
<keyword evidence="4" id="KW-0788">Thiol protease</keyword>
<dbReference type="InterPro" id="IPR025660">
    <property type="entry name" value="Pept_his_AS"/>
</dbReference>
<dbReference type="SMART" id="SM00645">
    <property type="entry name" value="Pept_C1"/>
    <property type="match status" value="1"/>
</dbReference>
<keyword evidence="10" id="KW-1185">Reference proteome</keyword>
<feature type="non-terminal residue" evidence="9">
    <location>
        <position position="1"/>
    </location>
</feature>
<dbReference type="CDD" id="cd02248">
    <property type="entry name" value="Peptidase_C1A"/>
    <property type="match status" value="1"/>
</dbReference>
<evidence type="ECO:0000256" key="3">
    <source>
        <dbReference type="ARBA" id="ARBA00022801"/>
    </source>
</evidence>
<evidence type="ECO:0000259" key="7">
    <source>
        <dbReference type="SMART" id="SM00645"/>
    </source>
</evidence>
<evidence type="ECO:0000256" key="5">
    <source>
        <dbReference type="ARBA" id="ARBA00023145"/>
    </source>
</evidence>
<reference evidence="9" key="2">
    <citation type="submission" date="2023-05" db="EMBL/GenBank/DDBJ databases">
        <authorList>
            <person name="Fouks B."/>
        </authorList>
    </citation>
    <scope>NUCLEOTIDE SEQUENCE</scope>
    <source>
        <strain evidence="9">Stay&amp;Tobe</strain>
        <tissue evidence="9">Testes</tissue>
    </source>
</reference>
<evidence type="ECO:0000256" key="2">
    <source>
        <dbReference type="ARBA" id="ARBA00022670"/>
    </source>
</evidence>
<gene>
    <name evidence="9" type="ORF">L9F63_021292</name>
</gene>
<dbReference type="PANTHER" id="PTHR12411">
    <property type="entry name" value="CYSTEINE PROTEASE FAMILY C1-RELATED"/>
    <property type="match status" value="1"/>
</dbReference>
<dbReference type="InterPro" id="IPR000169">
    <property type="entry name" value="Pept_cys_AS"/>
</dbReference>
<comment type="similarity">
    <text evidence="1">Belongs to the peptidase C1 family.</text>
</comment>
<dbReference type="InterPro" id="IPR038765">
    <property type="entry name" value="Papain-like_cys_pep_sf"/>
</dbReference>
<keyword evidence="2" id="KW-0645">Protease</keyword>
<evidence type="ECO:0000313" key="9">
    <source>
        <dbReference type="EMBL" id="KAJ9584365.1"/>
    </source>
</evidence>
<proteinExistence type="inferred from homology"/>
<dbReference type="PROSITE" id="PS00139">
    <property type="entry name" value="THIOL_PROTEASE_CYS"/>
    <property type="match status" value="1"/>
</dbReference>
<evidence type="ECO:0000256" key="1">
    <source>
        <dbReference type="ARBA" id="ARBA00008455"/>
    </source>
</evidence>
<evidence type="ECO:0000256" key="6">
    <source>
        <dbReference type="ARBA" id="ARBA00023157"/>
    </source>
</evidence>
<evidence type="ECO:0008006" key="11">
    <source>
        <dbReference type="Google" id="ProtNLM"/>
    </source>
</evidence>
<name>A0AAD8EBI0_DIPPU</name>